<evidence type="ECO:0000256" key="1">
    <source>
        <dbReference type="SAM" id="Phobius"/>
    </source>
</evidence>
<name>A0A9D1L6R3_9FIRM</name>
<dbReference type="AlphaFoldDB" id="A0A9D1L6R3"/>
<sequence>MLGYYVTSAVLSFAIFLGGVYGFVFSIQEYELRKEYTEPVYIIANVIVSILFLISAIRFTKKAVLTYKESKKQEKKD</sequence>
<keyword evidence="1" id="KW-0812">Transmembrane</keyword>
<reference evidence="2" key="1">
    <citation type="submission" date="2020-10" db="EMBL/GenBank/DDBJ databases">
        <authorList>
            <person name="Gilroy R."/>
        </authorList>
    </citation>
    <scope>NUCLEOTIDE SEQUENCE</scope>
    <source>
        <strain evidence="2">11300</strain>
    </source>
</reference>
<reference evidence="2" key="2">
    <citation type="journal article" date="2021" name="PeerJ">
        <title>Extensive microbial diversity within the chicken gut microbiome revealed by metagenomics and culture.</title>
        <authorList>
            <person name="Gilroy R."/>
            <person name="Ravi A."/>
            <person name="Getino M."/>
            <person name="Pursley I."/>
            <person name="Horton D.L."/>
            <person name="Alikhan N.F."/>
            <person name="Baker D."/>
            <person name="Gharbi K."/>
            <person name="Hall N."/>
            <person name="Watson M."/>
            <person name="Adriaenssens E.M."/>
            <person name="Foster-Nyarko E."/>
            <person name="Jarju S."/>
            <person name="Secka A."/>
            <person name="Antonio M."/>
            <person name="Oren A."/>
            <person name="Chaudhuri R.R."/>
            <person name="La Ragione R."/>
            <person name="Hildebrand F."/>
            <person name="Pallen M.J."/>
        </authorList>
    </citation>
    <scope>NUCLEOTIDE SEQUENCE</scope>
    <source>
        <strain evidence="2">11300</strain>
    </source>
</reference>
<feature type="transmembrane region" description="Helical" evidence="1">
    <location>
        <begin position="39"/>
        <end position="59"/>
    </location>
</feature>
<organism evidence="2 3">
    <name type="scientific">Candidatus Fimisoma avicola</name>
    <dbReference type="NCBI Taxonomy" id="2840826"/>
    <lineage>
        <taxon>Bacteria</taxon>
        <taxon>Bacillati</taxon>
        <taxon>Bacillota</taxon>
        <taxon>Clostridia</taxon>
        <taxon>Eubacteriales</taxon>
        <taxon>Candidatus Fimisoma</taxon>
    </lineage>
</organism>
<gene>
    <name evidence="2" type="ORF">IAD16_01650</name>
</gene>
<proteinExistence type="predicted"/>
<feature type="transmembrane region" description="Helical" evidence="1">
    <location>
        <begin position="6"/>
        <end position="27"/>
    </location>
</feature>
<protein>
    <submittedName>
        <fullName evidence="2">Uncharacterized protein</fullName>
    </submittedName>
</protein>
<evidence type="ECO:0000313" key="3">
    <source>
        <dbReference type="Proteomes" id="UP000824091"/>
    </source>
</evidence>
<accession>A0A9D1L6R3</accession>
<evidence type="ECO:0000313" key="2">
    <source>
        <dbReference type="EMBL" id="HIU27069.1"/>
    </source>
</evidence>
<keyword evidence="1" id="KW-1133">Transmembrane helix</keyword>
<comment type="caution">
    <text evidence="2">The sequence shown here is derived from an EMBL/GenBank/DDBJ whole genome shotgun (WGS) entry which is preliminary data.</text>
</comment>
<dbReference type="Proteomes" id="UP000824091">
    <property type="component" value="Unassembled WGS sequence"/>
</dbReference>
<dbReference type="EMBL" id="DVMO01000025">
    <property type="protein sequence ID" value="HIU27069.1"/>
    <property type="molecule type" value="Genomic_DNA"/>
</dbReference>
<keyword evidence="1" id="KW-0472">Membrane</keyword>